<dbReference type="GO" id="GO:0016779">
    <property type="term" value="F:nucleotidyltransferase activity"/>
    <property type="evidence" value="ECO:0007669"/>
    <property type="project" value="InterPro"/>
</dbReference>
<accession>X1ACD7</accession>
<organism evidence="2">
    <name type="scientific">marine sediment metagenome</name>
    <dbReference type="NCBI Taxonomy" id="412755"/>
    <lineage>
        <taxon>unclassified sequences</taxon>
        <taxon>metagenomes</taxon>
        <taxon>ecological metagenomes</taxon>
    </lineage>
</organism>
<dbReference type="Pfam" id="PF01909">
    <property type="entry name" value="NTP_transf_2"/>
    <property type="match status" value="1"/>
</dbReference>
<reference evidence="2" key="1">
    <citation type="journal article" date="2014" name="Front. Microbiol.">
        <title>High frequency of phylogenetically diverse reductive dehalogenase-homologous genes in deep subseafloor sedimentary metagenomes.</title>
        <authorList>
            <person name="Kawai M."/>
            <person name="Futagami T."/>
            <person name="Toyoda A."/>
            <person name="Takaki Y."/>
            <person name="Nishi S."/>
            <person name="Hori S."/>
            <person name="Arai W."/>
            <person name="Tsubouchi T."/>
            <person name="Morono Y."/>
            <person name="Uchiyama I."/>
            <person name="Ito T."/>
            <person name="Fujiyama A."/>
            <person name="Inagaki F."/>
            <person name="Takami H."/>
        </authorList>
    </citation>
    <scope>NUCLEOTIDE SEQUENCE</scope>
    <source>
        <strain evidence="2">Expedition CK06-06</strain>
    </source>
</reference>
<evidence type="ECO:0000313" key="2">
    <source>
        <dbReference type="EMBL" id="GAG79549.1"/>
    </source>
</evidence>
<evidence type="ECO:0000259" key="1">
    <source>
        <dbReference type="Pfam" id="PF01909"/>
    </source>
</evidence>
<dbReference type="CDD" id="cd05403">
    <property type="entry name" value="NT_KNTase_like"/>
    <property type="match status" value="1"/>
</dbReference>
<dbReference type="AlphaFoldDB" id="X1ACD7"/>
<protein>
    <recommendedName>
        <fullName evidence="1">Polymerase nucleotidyl transferase domain-containing protein</fullName>
    </recommendedName>
</protein>
<dbReference type="SUPFAM" id="SSF81301">
    <property type="entry name" value="Nucleotidyltransferase"/>
    <property type="match status" value="1"/>
</dbReference>
<dbReference type="InterPro" id="IPR043519">
    <property type="entry name" value="NT_sf"/>
</dbReference>
<gene>
    <name evidence="2" type="ORF">S01H4_33429</name>
</gene>
<comment type="caution">
    <text evidence="2">The sequence shown here is derived from an EMBL/GenBank/DDBJ whole genome shotgun (WGS) entry which is preliminary data.</text>
</comment>
<sequence length="56" mass="6331">MKDSLAHLPKQKQDELKLIVAKICSYIQPEMIILFGSYARGDYKEAKDIAADSKFA</sequence>
<proteinExistence type="predicted"/>
<dbReference type="Gene3D" id="3.30.460.10">
    <property type="entry name" value="Beta Polymerase, domain 2"/>
    <property type="match status" value="1"/>
</dbReference>
<dbReference type="InterPro" id="IPR002934">
    <property type="entry name" value="Polymerase_NTP_transf_dom"/>
</dbReference>
<feature type="domain" description="Polymerase nucleotidyl transferase" evidence="1">
    <location>
        <begin position="20"/>
        <end position="49"/>
    </location>
</feature>
<dbReference type="EMBL" id="BART01017592">
    <property type="protein sequence ID" value="GAG79549.1"/>
    <property type="molecule type" value="Genomic_DNA"/>
</dbReference>
<name>X1ACD7_9ZZZZ</name>